<keyword evidence="4 8" id="KW-0472">Membrane</keyword>
<evidence type="ECO:0000256" key="8">
    <source>
        <dbReference type="SAM" id="Phobius"/>
    </source>
</evidence>
<evidence type="ECO:0000256" key="4">
    <source>
        <dbReference type="ARBA" id="ARBA00023136"/>
    </source>
</evidence>
<dbReference type="InterPro" id="IPR035993">
    <property type="entry name" value="Notch-like_dom_sf"/>
</dbReference>
<dbReference type="RefSeq" id="XP_003080069.1">
    <property type="nucleotide sequence ID" value="XM_003080021.1"/>
</dbReference>
<evidence type="ECO:0000256" key="6">
    <source>
        <dbReference type="ARBA" id="ARBA00023180"/>
    </source>
</evidence>
<feature type="domain" description="LNR" evidence="9">
    <location>
        <begin position="274"/>
        <end position="313"/>
    </location>
</feature>
<keyword evidence="11" id="KW-1185">Reference proteome</keyword>
<evidence type="ECO:0000256" key="3">
    <source>
        <dbReference type="ARBA" id="ARBA00022989"/>
    </source>
</evidence>
<dbReference type="SMART" id="SM00004">
    <property type="entry name" value="NL"/>
    <property type="match status" value="1"/>
</dbReference>
<dbReference type="KEGG" id="ota:OT_ostta02g05010"/>
<dbReference type="InParanoid" id="A0A096P9J0"/>
<dbReference type="EMBL" id="CAID01000002">
    <property type="protein sequence ID" value="CEG01259.1"/>
    <property type="molecule type" value="Genomic_DNA"/>
</dbReference>
<comment type="subcellular location">
    <subcellularLocation>
        <location evidence="7">Endomembrane system</location>
        <topology evidence="7">Single-pass type I membrane protein</topology>
    </subcellularLocation>
</comment>
<proteinExistence type="predicted"/>
<dbReference type="OMA" id="NISACKS"/>
<dbReference type="OrthoDB" id="329407at2759"/>
<accession>A0A096P9J0</accession>
<evidence type="ECO:0000256" key="5">
    <source>
        <dbReference type="ARBA" id="ARBA00023157"/>
    </source>
</evidence>
<keyword evidence="5" id="KW-1015">Disulfide bond</keyword>
<feature type="transmembrane region" description="Helical" evidence="8">
    <location>
        <begin position="572"/>
        <end position="599"/>
    </location>
</feature>
<evidence type="ECO:0000259" key="9">
    <source>
        <dbReference type="SMART" id="SM00004"/>
    </source>
</evidence>
<dbReference type="AlphaFoldDB" id="A0A096P9J0"/>
<organism evidence="10 11">
    <name type="scientific">Ostreococcus tauri</name>
    <name type="common">Marine green alga</name>
    <dbReference type="NCBI Taxonomy" id="70448"/>
    <lineage>
        <taxon>Eukaryota</taxon>
        <taxon>Viridiplantae</taxon>
        <taxon>Chlorophyta</taxon>
        <taxon>Mamiellophyceae</taxon>
        <taxon>Mamiellales</taxon>
        <taxon>Bathycoccaceae</taxon>
        <taxon>Ostreococcus</taxon>
    </lineage>
</organism>
<feature type="transmembrane region" description="Helical" evidence="8">
    <location>
        <begin position="46"/>
        <end position="65"/>
    </location>
</feature>
<sequence>MARVVGMFPNSYKELPTRADYGKAAFEDDVGEHFEKLDRAGKFSTFVRYLVAVIALVALMVSEILRDSNVVYTVASPTYEEYVALKSNAANRNLVCRTKNAALKYGDFISTTFESHESCDWVAKDVLKDEHHGLGFTVENLPGYYYALDGNISACKSTEMSPSRMHTCLALKEGCEKGAASLNRALNQLEATLMPTTTLLEDNTLNAIVGVVLNSTVDGVLQATRQSSDIVKQWASHNMPRLYAYMRIHRARIQALSYRAGNDFELVNEVNGKCVDYQIGSSTHSCDKTKIGDGSCDYACNRPACLYDGGDCEGQDSFQITEPQVAKYGGINGYAPLSWSGTYTKGSQYTGAALQHNFMSQTDADMYTFDNATCGDNSTWANTVEVDYDAEGIIQDVYRVNTSAMSEFLKTYGYSITPPTLPSRWPSTQVPVFDKKTFSCDSWVRALHAISYTNMSSTEIASWVQYYKDLGAAAKTMISACSDYSQCPSFTGFDRLNLRPYTIGAVDANWAWLSATVNENSGSVMNLILDAGLKRNSSGYAVSAPVSYKQYYTAAQVDECTYTRSVRTSSAALLSIVFGLIGGIFTLSNSIGLFMYSVIRKRVLSTPKA</sequence>
<reference evidence="10 11" key="2">
    <citation type="journal article" date="2014" name="BMC Genomics">
        <title>An improved genome of the model marine alga Ostreococcus tauri unfolds by assessing Illumina de novo assemblies.</title>
        <authorList>
            <person name="Blanc-Mathieu R."/>
            <person name="Verhelst B."/>
            <person name="Derelle E."/>
            <person name="Rombauts S."/>
            <person name="Bouget F.Y."/>
            <person name="Carre I."/>
            <person name="Chateau A."/>
            <person name="Eyre-Walker A."/>
            <person name="Grimsley N."/>
            <person name="Moreau H."/>
            <person name="Piegu B."/>
            <person name="Rivals E."/>
            <person name="Schackwitz W."/>
            <person name="Van de Peer Y."/>
            <person name="Piganeau G."/>
        </authorList>
    </citation>
    <scope>NUCLEOTIDE SEQUENCE [LARGE SCALE GENOMIC DNA]</scope>
    <source>
        <strain evidence="11">OTTH 0595 / CCAP 157/2 / RCC745</strain>
    </source>
</reference>
<dbReference type="GeneID" id="9835302"/>
<evidence type="ECO:0000256" key="7">
    <source>
        <dbReference type="ARBA" id="ARBA00046288"/>
    </source>
</evidence>
<name>A0A096P9J0_OSTTA</name>
<keyword evidence="1 8" id="KW-0812">Transmembrane</keyword>
<reference evidence="11" key="1">
    <citation type="journal article" date="2006" name="Proc. Natl. Acad. Sci. U.S.A.">
        <title>Genome analysis of the smallest free-living eukaryote Ostreococcus tauri unveils many unique features.</title>
        <authorList>
            <person name="Derelle E."/>
            <person name="Ferraz C."/>
            <person name="Rombauts S."/>
            <person name="Rouze P."/>
            <person name="Worden A.Z."/>
            <person name="Robbens S."/>
            <person name="Partensky F."/>
            <person name="Degroeve S."/>
            <person name="Echeynie S."/>
            <person name="Cooke R."/>
            <person name="Saeys Y."/>
            <person name="Wuyts J."/>
            <person name="Jabbari K."/>
            <person name="Bowler C."/>
            <person name="Panaud O."/>
            <person name="Piegu B."/>
            <person name="Ball S.G."/>
            <person name="Ral J.-P."/>
            <person name="Bouget F.-Y."/>
            <person name="Piganeau G."/>
            <person name="De Baets B."/>
            <person name="Picard A."/>
            <person name="Delseny M."/>
            <person name="Demaille J."/>
            <person name="Van de Peer Y."/>
            <person name="Moreau H."/>
        </authorList>
    </citation>
    <scope>NUCLEOTIDE SEQUENCE [LARGE SCALE GENOMIC DNA]</scope>
    <source>
        <strain evidence="11">OTTH 0595 / CCAP 157/2 / RCC745</strain>
    </source>
</reference>
<dbReference type="Gene3D" id="4.10.470.20">
    <property type="match status" value="1"/>
</dbReference>
<evidence type="ECO:0000313" key="11">
    <source>
        <dbReference type="Proteomes" id="UP000009170"/>
    </source>
</evidence>
<keyword evidence="3 8" id="KW-1133">Transmembrane helix</keyword>
<keyword evidence="2" id="KW-0677">Repeat</keyword>
<evidence type="ECO:0000256" key="2">
    <source>
        <dbReference type="ARBA" id="ARBA00022737"/>
    </source>
</evidence>
<gene>
    <name evidence="10" type="ORF">OT_ostta02g05010</name>
</gene>
<protein>
    <submittedName>
        <fullName evidence="10">Notch domain</fullName>
    </submittedName>
</protein>
<dbReference type="Proteomes" id="UP000009170">
    <property type="component" value="Unassembled WGS sequence"/>
</dbReference>
<dbReference type="SUPFAM" id="SSF90193">
    <property type="entry name" value="Notch domain"/>
    <property type="match status" value="1"/>
</dbReference>
<keyword evidence="6" id="KW-0325">Glycoprotein</keyword>
<evidence type="ECO:0000256" key="1">
    <source>
        <dbReference type="ARBA" id="ARBA00022692"/>
    </source>
</evidence>
<dbReference type="InterPro" id="IPR000800">
    <property type="entry name" value="Notch_dom"/>
</dbReference>
<dbReference type="Pfam" id="PF00066">
    <property type="entry name" value="Notch"/>
    <property type="match status" value="1"/>
</dbReference>
<dbReference type="STRING" id="70448.A0A096P9J0"/>
<comment type="caution">
    <text evidence="10">The sequence shown here is derived from an EMBL/GenBank/DDBJ whole genome shotgun (WGS) entry which is preliminary data.</text>
</comment>
<evidence type="ECO:0000313" key="10">
    <source>
        <dbReference type="EMBL" id="CEG01259.1"/>
    </source>
</evidence>
<dbReference type="GO" id="GO:0012505">
    <property type="term" value="C:endomembrane system"/>
    <property type="evidence" value="ECO:0007669"/>
    <property type="project" value="UniProtKB-SubCell"/>
</dbReference>